<dbReference type="HOGENOM" id="CLU_077882_1_0_6"/>
<evidence type="ECO:0000256" key="4">
    <source>
        <dbReference type="ARBA" id="ARBA00022643"/>
    </source>
</evidence>
<evidence type="ECO:0000256" key="7">
    <source>
        <dbReference type="SAM" id="Phobius"/>
    </source>
</evidence>
<feature type="transmembrane region" description="Helical" evidence="7">
    <location>
        <begin position="12"/>
        <end position="35"/>
    </location>
</feature>
<dbReference type="eggNOG" id="COG4659">
    <property type="taxonomic scope" value="Bacteria"/>
</dbReference>
<keyword evidence="5 6" id="KW-0249">Electron transport</keyword>
<evidence type="ECO:0000256" key="1">
    <source>
        <dbReference type="ARBA" id="ARBA00022448"/>
    </source>
</evidence>
<dbReference type="GO" id="GO:0005886">
    <property type="term" value="C:plasma membrane"/>
    <property type="evidence" value="ECO:0007669"/>
    <property type="project" value="UniProtKB-SubCell"/>
</dbReference>
<keyword evidence="10" id="KW-1185">Reference proteome</keyword>
<keyword evidence="6" id="KW-0997">Cell inner membrane</keyword>
<dbReference type="EC" id="7.-.-.-" evidence="6"/>
<sequence>MLTLLDKFPSPIRAMLILTFFGIIGSALVAISYAITAAQIQANERAVLTRNLAVLVPDSLHDNDLSNDTKQIANAQALGIADPVTIYRARQQGNPTAVVLNIVAPDGYSGNIYLLVAIAYDGTLLGVRTVSHQETPGLGDAIEERRSAWILNFTGKSLTNPAENGWKVKRDGGTFDQFSGATITPRAVVKAVHKALLFYREEKAGLFD</sequence>
<comment type="subcellular location">
    <subcellularLocation>
        <location evidence="6">Cell inner membrane</location>
        <topology evidence="6">Single-pass membrane protein</topology>
    </subcellularLocation>
</comment>
<dbReference type="SMART" id="SM00900">
    <property type="entry name" value="FMN_bind"/>
    <property type="match status" value="1"/>
</dbReference>
<name>I3CGV6_9GAMM</name>
<accession>I3CGV6</accession>
<keyword evidence="3 6" id="KW-0285">Flavoprotein</keyword>
<dbReference type="GO" id="GO:0010181">
    <property type="term" value="F:FMN binding"/>
    <property type="evidence" value="ECO:0007669"/>
    <property type="project" value="InterPro"/>
</dbReference>
<evidence type="ECO:0000313" key="10">
    <source>
        <dbReference type="Proteomes" id="UP000005744"/>
    </source>
</evidence>
<dbReference type="InterPro" id="IPR007329">
    <property type="entry name" value="FMN-bd"/>
</dbReference>
<keyword evidence="1 6" id="KW-0813">Transport</keyword>
<feature type="domain" description="FMN-binding" evidence="8">
    <location>
        <begin position="107"/>
        <end position="199"/>
    </location>
</feature>
<organism evidence="9 10">
    <name type="scientific">Beggiatoa alba B18LD</name>
    <dbReference type="NCBI Taxonomy" id="395493"/>
    <lineage>
        <taxon>Bacteria</taxon>
        <taxon>Pseudomonadati</taxon>
        <taxon>Pseudomonadota</taxon>
        <taxon>Gammaproteobacteria</taxon>
        <taxon>Thiotrichales</taxon>
        <taxon>Thiotrichaceae</taxon>
        <taxon>Beggiatoa</taxon>
    </lineage>
</organism>
<dbReference type="PANTHER" id="PTHR36118">
    <property type="entry name" value="ION-TRANSLOCATING OXIDOREDUCTASE COMPLEX SUBUNIT G"/>
    <property type="match status" value="1"/>
</dbReference>
<comment type="similarity">
    <text evidence="6">Belongs to the RnfG family.</text>
</comment>
<dbReference type="PANTHER" id="PTHR36118:SF1">
    <property type="entry name" value="ION-TRANSLOCATING OXIDOREDUCTASE COMPLEX SUBUNIT G"/>
    <property type="match status" value="1"/>
</dbReference>
<comment type="cofactor">
    <cofactor evidence="6">
        <name>FMN</name>
        <dbReference type="ChEBI" id="CHEBI:58210"/>
    </cofactor>
</comment>
<evidence type="ECO:0000256" key="6">
    <source>
        <dbReference type="HAMAP-Rule" id="MF_00479"/>
    </source>
</evidence>
<keyword evidence="6 7" id="KW-1133">Transmembrane helix</keyword>
<dbReference type="NCBIfam" id="TIGR01947">
    <property type="entry name" value="rnfG"/>
    <property type="match status" value="1"/>
</dbReference>
<dbReference type="Proteomes" id="UP000005744">
    <property type="component" value="Unassembled WGS sequence"/>
</dbReference>
<dbReference type="NCBIfam" id="NF002519">
    <property type="entry name" value="PRK01908.1"/>
    <property type="match status" value="1"/>
</dbReference>
<dbReference type="PIRSF" id="PIRSF006091">
    <property type="entry name" value="E_trnsport_RnfG"/>
    <property type="match status" value="1"/>
</dbReference>
<evidence type="ECO:0000256" key="3">
    <source>
        <dbReference type="ARBA" id="ARBA00022630"/>
    </source>
</evidence>
<keyword evidence="6 7" id="KW-0472">Membrane</keyword>
<dbReference type="EMBL" id="JH600070">
    <property type="protein sequence ID" value="EIJ42849.1"/>
    <property type="molecule type" value="Genomic_DNA"/>
</dbReference>
<reference evidence="9 10" key="1">
    <citation type="submission" date="2011-11" db="EMBL/GenBank/DDBJ databases">
        <title>Improved High-Quality Draft sequence of Beggiatoa alba B18lD.</title>
        <authorList>
            <consortium name="US DOE Joint Genome Institute"/>
            <person name="Lucas S."/>
            <person name="Han J."/>
            <person name="Lapidus A."/>
            <person name="Cheng J.-F."/>
            <person name="Goodwin L."/>
            <person name="Pitluck S."/>
            <person name="Peters L."/>
            <person name="Mikhailova N."/>
            <person name="Held B."/>
            <person name="Detter J.C."/>
            <person name="Han C."/>
            <person name="Tapia R."/>
            <person name="Land M."/>
            <person name="Hauser L."/>
            <person name="Kyrpides N."/>
            <person name="Ivanova N."/>
            <person name="Pagani I."/>
            <person name="Samuel K."/>
            <person name="Teske A."/>
            <person name="Mueller J."/>
            <person name="Woyke T."/>
        </authorList>
    </citation>
    <scope>NUCLEOTIDE SEQUENCE [LARGE SCALE GENOMIC DNA]</scope>
    <source>
        <strain evidence="9 10">B18LD</strain>
    </source>
</reference>
<dbReference type="OrthoDB" id="9784165at2"/>
<dbReference type="InterPro" id="IPR010209">
    <property type="entry name" value="Ion_transpt_RnfG/RsxG"/>
</dbReference>
<comment type="function">
    <text evidence="6">Part of a membrane-bound complex that couples electron transfer with translocation of ions across the membrane.</text>
</comment>
<keyword evidence="2 6" id="KW-0597">Phosphoprotein</keyword>
<protein>
    <recommendedName>
        <fullName evidence="6">Ion-translocating oxidoreductase complex subunit G</fullName>
        <ecNumber evidence="6">7.-.-.-</ecNumber>
    </recommendedName>
    <alternativeName>
        <fullName evidence="6">Rnf electron transport complex subunit G</fullName>
    </alternativeName>
</protein>
<keyword evidence="6 7" id="KW-0812">Transmembrane</keyword>
<dbReference type="GO" id="GO:0022900">
    <property type="term" value="P:electron transport chain"/>
    <property type="evidence" value="ECO:0007669"/>
    <property type="project" value="UniProtKB-UniRule"/>
</dbReference>
<keyword evidence="6" id="KW-1278">Translocase</keyword>
<feature type="modified residue" description="FMN phosphoryl threonine" evidence="6">
    <location>
        <position position="182"/>
    </location>
</feature>
<dbReference type="RefSeq" id="WP_002686103.1">
    <property type="nucleotide sequence ID" value="NZ_JH600070.1"/>
</dbReference>
<evidence type="ECO:0000256" key="5">
    <source>
        <dbReference type="ARBA" id="ARBA00022982"/>
    </source>
</evidence>
<keyword evidence="4 6" id="KW-0288">FMN</keyword>
<evidence type="ECO:0000313" key="9">
    <source>
        <dbReference type="EMBL" id="EIJ42849.1"/>
    </source>
</evidence>
<gene>
    <name evidence="6" type="primary">rnfG</name>
    <name evidence="9" type="ORF">BegalDRAFT_1979</name>
</gene>
<evidence type="ECO:0000256" key="2">
    <source>
        <dbReference type="ARBA" id="ARBA00022553"/>
    </source>
</evidence>
<dbReference type="HAMAP" id="MF_00479">
    <property type="entry name" value="RsxG_RnfG"/>
    <property type="match status" value="1"/>
</dbReference>
<proteinExistence type="inferred from homology"/>
<dbReference type="STRING" id="395493.BegalDRAFT_1979"/>
<keyword evidence="6" id="KW-1003">Cell membrane</keyword>
<comment type="subunit">
    <text evidence="6">The complex is composed of six subunits: RnfA, RnfB, RnfC, RnfD, RnfE and RnfG.</text>
</comment>
<dbReference type="GO" id="GO:0009055">
    <property type="term" value="F:electron transfer activity"/>
    <property type="evidence" value="ECO:0007669"/>
    <property type="project" value="InterPro"/>
</dbReference>
<dbReference type="AlphaFoldDB" id="I3CGV6"/>
<evidence type="ECO:0000259" key="8">
    <source>
        <dbReference type="SMART" id="SM00900"/>
    </source>
</evidence>
<dbReference type="Pfam" id="PF04205">
    <property type="entry name" value="FMN_bind"/>
    <property type="match status" value="1"/>
</dbReference>